<feature type="compositionally biased region" description="Pro residues" evidence="2">
    <location>
        <begin position="182"/>
        <end position="205"/>
    </location>
</feature>
<organism evidence="5 6">
    <name type="scientific">Muraenolepis orangiensis</name>
    <name type="common">Patagonian moray cod</name>
    <dbReference type="NCBI Taxonomy" id="630683"/>
    <lineage>
        <taxon>Eukaryota</taxon>
        <taxon>Metazoa</taxon>
        <taxon>Chordata</taxon>
        <taxon>Craniata</taxon>
        <taxon>Vertebrata</taxon>
        <taxon>Euteleostomi</taxon>
        <taxon>Actinopterygii</taxon>
        <taxon>Neopterygii</taxon>
        <taxon>Teleostei</taxon>
        <taxon>Neoteleostei</taxon>
        <taxon>Acanthomorphata</taxon>
        <taxon>Zeiogadaria</taxon>
        <taxon>Gadariae</taxon>
        <taxon>Gadiformes</taxon>
        <taxon>Muraenolepidoidei</taxon>
        <taxon>Muraenolepididae</taxon>
        <taxon>Muraenolepis</taxon>
    </lineage>
</organism>
<evidence type="ECO:0000256" key="2">
    <source>
        <dbReference type="SAM" id="MobiDB-lite"/>
    </source>
</evidence>
<protein>
    <recommendedName>
        <fullName evidence="4">Peptidase M12B propeptide domain-containing protein</fullName>
    </recommendedName>
</protein>
<dbReference type="Proteomes" id="UP001148018">
    <property type="component" value="Unassembled WGS sequence"/>
</dbReference>
<dbReference type="OrthoDB" id="412680at2759"/>
<dbReference type="Pfam" id="PF01562">
    <property type="entry name" value="Pep_M12B_propep"/>
    <property type="match status" value="1"/>
</dbReference>
<proteinExistence type="predicted"/>
<dbReference type="AlphaFoldDB" id="A0A9Q0DTF4"/>
<evidence type="ECO:0000313" key="5">
    <source>
        <dbReference type="EMBL" id="KAJ3592805.1"/>
    </source>
</evidence>
<dbReference type="InterPro" id="IPR002870">
    <property type="entry name" value="Peptidase_M12B_N"/>
</dbReference>
<keyword evidence="6" id="KW-1185">Reference proteome</keyword>
<feature type="domain" description="Peptidase M12B propeptide" evidence="4">
    <location>
        <begin position="64"/>
        <end position="159"/>
    </location>
</feature>
<feature type="region of interest" description="Disordered" evidence="2">
    <location>
        <begin position="178"/>
        <end position="205"/>
    </location>
</feature>
<keyword evidence="1" id="KW-1015">Disulfide bond</keyword>
<evidence type="ECO:0000313" key="6">
    <source>
        <dbReference type="Proteomes" id="UP001148018"/>
    </source>
</evidence>
<evidence type="ECO:0000256" key="3">
    <source>
        <dbReference type="SAM" id="SignalP"/>
    </source>
</evidence>
<evidence type="ECO:0000256" key="1">
    <source>
        <dbReference type="ARBA" id="ARBA00023157"/>
    </source>
</evidence>
<comment type="caution">
    <text evidence="5">The sequence shown here is derived from an EMBL/GenBank/DDBJ whole genome shotgun (WGS) entry which is preliminary data.</text>
</comment>
<feature type="signal peptide" evidence="3">
    <location>
        <begin position="1"/>
        <end position="18"/>
    </location>
</feature>
<keyword evidence="3" id="KW-0732">Signal</keyword>
<feature type="chain" id="PRO_5040265487" description="Peptidase M12B propeptide domain-containing protein" evidence="3">
    <location>
        <begin position="19"/>
        <end position="205"/>
    </location>
</feature>
<dbReference type="EMBL" id="JANIIK010000112">
    <property type="protein sequence ID" value="KAJ3592805.1"/>
    <property type="molecule type" value="Genomic_DNA"/>
</dbReference>
<accession>A0A9Q0DTF4</accession>
<gene>
    <name evidence="5" type="ORF">NHX12_005144</name>
</gene>
<sequence>MDCLFLLIWTLPFPLGGGSSVRLLSTLLSWNVLKTLQISCSHSMHTVSATHLTDHLGFNQDYMFVTPVEVDAHGGYVTHDVLRGAHRRRGRRSAPAANVHYRLSAFGRDMHLDLRPSAVVGPGFAVQTLGSDGVVRPTAPTREEEGGGFGGCLYQGFVRNLSSQSSAAISTCAGLALGTNPNPHPIPQSPTSPNPPHPPPTDPSS</sequence>
<evidence type="ECO:0000259" key="4">
    <source>
        <dbReference type="Pfam" id="PF01562"/>
    </source>
</evidence>
<reference evidence="5" key="1">
    <citation type="submission" date="2022-07" db="EMBL/GenBank/DDBJ databases">
        <title>Chromosome-level genome of Muraenolepis orangiensis.</title>
        <authorList>
            <person name="Kim J."/>
        </authorList>
    </citation>
    <scope>NUCLEOTIDE SEQUENCE</scope>
    <source>
        <strain evidence="5">KU_S4_2022</strain>
        <tissue evidence="5">Muscle</tissue>
    </source>
</reference>
<name>A0A9Q0DTF4_9TELE</name>